<reference evidence="8 9" key="1">
    <citation type="journal article" date="2014" name="Genome Announc.">
        <title>Draft genome sequences of eight enterohepatic helicobacter species isolated from both laboratory and wild rodents.</title>
        <authorList>
            <person name="Sheh A."/>
            <person name="Shen Z."/>
            <person name="Fox J.G."/>
        </authorList>
    </citation>
    <scope>NUCLEOTIDE SEQUENCE [LARGE SCALE GENOMIC DNA]</scope>
    <source>
        <strain evidence="8 9">ATCC 49310</strain>
    </source>
</reference>
<dbReference type="EC" id="2.1.1.72" evidence="2"/>
<protein>
    <recommendedName>
        <fullName evidence="2">site-specific DNA-methyltransferase (adenine-specific)</fullName>
        <ecNumber evidence="2">2.1.1.72</ecNumber>
    </recommendedName>
</protein>
<proteinExistence type="inferred from homology"/>
<dbReference type="GO" id="GO:0032259">
    <property type="term" value="P:methylation"/>
    <property type="evidence" value="ECO:0007669"/>
    <property type="project" value="UniProtKB-KW"/>
</dbReference>
<organism evidence="8 9">
    <name type="scientific">Helicobacter trogontum</name>
    <dbReference type="NCBI Taxonomy" id="50960"/>
    <lineage>
        <taxon>Bacteria</taxon>
        <taxon>Pseudomonadati</taxon>
        <taxon>Campylobacterota</taxon>
        <taxon>Epsilonproteobacteria</taxon>
        <taxon>Campylobacterales</taxon>
        <taxon>Helicobacteraceae</taxon>
        <taxon>Helicobacter</taxon>
    </lineage>
</organism>
<dbReference type="PIRSF" id="PIRSF015855">
    <property type="entry name" value="TypeIII_Mtase_mKpnI"/>
    <property type="match status" value="1"/>
</dbReference>
<comment type="caution">
    <text evidence="8">The sequence shown here is derived from an EMBL/GenBank/DDBJ whole genome shotgun (WGS) entry which is preliminary data.</text>
</comment>
<dbReference type="SUPFAM" id="SSF53335">
    <property type="entry name" value="S-adenosyl-L-methionine-dependent methyltransferases"/>
    <property type="match status" value="1"/>
</dbReference>
<evidence type="ECO:0000256" key="3">
    <source>
        <dbReference type="ARBA" id="ARBA00022603"/>
    </source>
</evidence>
<accession>A0A4V6YSC0</accession>
<dbReference type="Gene3D" id="3.40.50.150">
    <property type="entry name" value="Vaccinia Virus protein VP39"/>
    <property type="match status" value="1"/>
</dbReference>
<evidence type="ECO:0000256" key="5">
    <source>
        <dbReference type="ARBA" id="ARBA00022691"/>
    </source>
</evidence>
<dbReference type="InterPro" id="IPR029063">
    <property type="entry name" value="SAM-dependent_MTases_sf"/>
</dbReference>
<comment type="similarity">
    <text evidence="1">Belongs to the N(4)/N(6)-methyltransferase family.</text>
</comment>
<keyword evidence="3 8" id="KW-0489">Methyltransferase</keyword>
<evidence type="ECO:0000256" key="1">
    <source>
        <dbReference type="ARBA" id="ARBA00006594"/>
    </source>
</evidence>
<sequence length="680" mass="77619">MIQKDEAIKKGIKIIDSKETHNPLFENLKANFPQTIKDNQVDLKAIATLLGLDTKANIQGYELTFTGKALANALYGTPSQKTLKLEETFTYHNLESCKHSKESKNAENKKDSNAEAVEMRNCGFQGMSEGVTLESNDQVNDAESAISHSNATQDNAQNFIIKGDNLDVLKILKSAYSEKIKMIYIDPPYNTKNDNFIYPDNFRKDYKAILQEVGLLEIDDEGNEIESETLQFFKNIQSTRTHSGWLSFMLPRLKLARDLLREDGVIFISIDDNEQANLKILCDEIFGEENFVSTLIWRKIEENSSSGGTMKTTKNFRKDHEFIVCYAKNYNLFLTNKFLELPNFENEYKNLDNDPRGEFKAGSISMKGTKNSSKYYEIETPSGKRYSRVWRITKEEFQSLDKDNRIYYGKNRDSIPQIKIFINEERPVTPTSFFENLGSSFSAGEELNKIFKNDKDDDIFSNPKPINLIKRICEISTNADDIILDFFAGSGTTAQAVMELNAEDKGNRKFILVQIDEEIIESKSKTAYDFCKNELGSKKPVISDITIERVKRAGEKIANANPDFTICFSVLSLSDKRELITDKQGTLGLLSNAELSPFDKALNLSLQSGKTLDKPLKPIFENKLYQCEDCLYLVACDKEVLEFLRKTQNEYIFIDGFEDINLEDFLNLDSSLNDRLRIVY</sequence>
<dbReference type="EMBL" id="JRPK02000017">
    <property type="protein sequence ID" value="TLD98082.1"/>
    <property type="molecule type" value="Genomic_DNA"/>
</dbReference>
<gene>
    <name evidence="8" type="ORF">LS80_005990</name>
</gene>
<dbReference type="Pfam" id="PF01555">
    <property type="entry name" value="N6_N4_Mtase"/>
    <property type="match status" value="1"/>
</dbReference>
<dbReference type="GO" id="GO:0009007">
    <property type="term" value="F:site-specific DNA-methyltransferase (adenine-specific) activity"/>
    <property type="evidence" value="ECO:0007669"/>
    <property type="project" value="UniProtKB-EC"/>
</dbReference>
<dbReference type="InterPro" id="IPR002941">
    <property type="entry name" value="DNA_methylase_N4/N6"/>
</dbReference>
<dbReference type="AlphaFoldDB" id="A0A4V6YSC0"/>
<name>A0A4V6YSC0_9HELI</name>
<evidence type="ECO:0000259" key="7">
    <source>
        <dbReference type="Pfam" id="PF01555"/>
    </source>
</evidence>
<dbReference type="Proteomes" id="UP000029861">
    <property type="component" value="Unassembled WGS sequence"/>
</dbReference>
<keyword evidence="4 8" id="KW-0808">Transferase</keyword>
<dbReference type="RefSeq" id="WP_034319630.1">
    <property type="nucleotide sequence ID" value="NZ_FZNF01000028.1"/>
</dbReference>
<keyword evidence="5" id="KW-0949">S-adenosyl-L-methionine</keyword>
<evidence type="ECO:0000256" key="2">
    <source>
        <dbReference type="ARBA" id="ARBA00011900"/>
    </source>
</evidence>
<comment type="catalytic activity">
    <reaction evidence="6">
        <text>a 2'-deoxyadenosine in DNA + S-adenosyl-L-methionine = an N(6)-methyl-2'-deoxyadenosine in DNA + S-adenosyl-L-homocysteine + H(+)</text>
        <dbReference type="Rhea" id="RHEA:15197"/>
        <dbReference type="Rhea" id="RHEA-COMP:12418"/>
        <dbReference type="Rhea" id="RHEA-COMP:12419"/>
        <dbReference type="ChEBI" id="CHEBI:15378"/>
        <dbReference type="ChEBI" id="CHEBI:57856"/>
        <dbReference type="ChEBI" id="CHEBI:59789"/>
        <dbReference type="ChEBI" id="CHEBI:90615"/>
        <dbReference type="ChEBI" id="CHEBI:90616"/>
        <dbReference type="EC" id="2.1.1.72"/>
    </reaction>
</comment>
<dbReference type="InterPro" id="IPR002052">
    <property type="entry name" value="DNA_methylase_N6_adenine_CS"/>
</dbReference>
<dbReference type="GO" id="GO:0003677">
    <property type="term" value="F:DNA binding"/>
    <property type="evidence" value="ECO:0007669"/>
    <property type="project" value="InterPro"/>
</dbReference>
<dbReference type="PRINTS" id="PR00506">
    <property type="entry name" value="D21N6MTFRASE"/>
</dbReference>
<evidence type="ECO:0000313" key="9">
    <source>
        <dbReference type="Proteomes" id="UP000029861"/>
    </source>
</evidence>
<evidence type="ECO:0000313" key="8">
    <source>
        <dbReference type="EMBL" id="TLD98082.1"/>
    </source>
</evidence>
<dbReference type="GO" id="GO:0008170">
    <property type="term" value="F:N-methyltransferase activity"/>
    <property type="evidence" value="ECO:0007669"/>
    <property type="project" value="InterPro"/>
</dbReference>
<dbReference type="InterPro" id="IPR002295">
    <property type="entry name" value="N4/N6-MTase_EcoPI_Mod-like"/>
</dbReference>
<dbReference type="PROSITE" id="PS00092">
    <property type="entry name" value="N6_MTASE"/>
    <property type="match status" value="1"/>
</dbReference>
<feature type="domain" description="DNA methylase N-4/N-6" evidence="7">
    <location>
        <begin position="180"/>
        <end position="521"/>
    </location>
</feature>
<evidence type="ECO:0000256" key="6">
    <source>
        <dbReference type="ARBA" id="ARBA00047942"/>
    </source>
</evidence>
<evidence type="ECO:0000256" key="4">
    <source>
        <dbReference type="ARBA" id="ARBA00022679"/>
    </source>
</evidence>